<dbReference type="Proteomes" id="UP000466794">
    <property type="component" value="Unassembled WGS sequence"/>
</dbReference>
<evidence type="ECO:0000259" key="7">
    <source>
        <dbReference type="PROSITE" id="PS51384"/>
    </source>
</evidence>
<dbReference type="CDD" id="cd06184">
    <property type="entry name" value="flavohem_like_fad_nad_binding"/>
    <property type="match status" value="1"/>
</dbReference>
<feature type="domain" description="4Fe-4S Mo/W bis-MGD-type" evidence="8">
    <location>
        <begin position="1"/>
        <end position="55"/>
    </location>
</feature>
<keyword evidence="10" id="KW-1185">Reference proteome</keyword>
<dbReference type="Gene3D" id="2.40.40.20">
    <property type="match status" value="1"/>
</dbReference>
<evidence type="ECO:0000256" key="4">
    <source>
        <dbReference type="ARBA" id="ARBA00023004"/>
    </source>
</evidence>
<dbReference type="InterPro" id="IPR017938">
    <property type="entry name" value="Riboflavin_synthase-like_b-brl"/>
</dbReference>
<dbReference type="Pfam" id="PF04879">
    <property type="entry name" value="Molybdop_Fe4S4"/>
    <property type="match status" value="1"/>
</dbReference>
<dbReference type="GO" id="GO:0016491">
    <property type="term" value="F:oxidoreductase activity"/>
    <property type="evidence" value="ECO:0007669"/>
    <property type="project" value="InterPro"/>
</dbReference>
<evidence type="ECO:0000256" key="5">
    <source>
        <dbReference type="ARBA" id="ARBA00023014"/>
    </source>
</evidence>
<dbReference type="InterPro" id="IPR017927">
    <property type="entry name" value="FAD-bd_FR_type"/>
</dbReference>
<dbReference type="InterPro" id="IPR012675">
    <property type="entry name" value="Beta-grasp_dom_sf"/>
</dbReference>
<keyword evidence="2" id="KW-0001">2Fe-2S</keyword>
<keyword evidence="3" id="KW-0479">Metal-binding</keyword>
<dbReference type="EMBL" id="WRPP01000006">
    <property type="protein sequence ID" value="MVU81254.1"/>
    <property type="molecule type" value="Genomic_DNA"/>
</dbReference>
<dbReference type="InterPro" id="IPR009010">
    <property type="entry name" value="Asp_de-COase-like_dom_sf"/>
</dbReference>
<dbReference type="Pfam" id="PF00384">
    <property type="entry name" value="Molybdopterin"/>
    <property type="match status" value="1"/>
</dbReference>
<dbReference type="SUPFAM" id="SSF54292">
    <property type="entry name" value="2Fe-2S ferredoxin-like"/>
    <property type="match status" value="1"/>
</dbReference>
<dbReference type="SUPFAM" id="SSF52343">
    <property type="entry name" value="Ferredoxin reductase-like, C-terminal NADP-linked domain"/>
    <property type="match status" value="1"/>
</dbReference>
<dbReference type="PROSITE" id="PS51384">
    <property type="entry name" value="FAD_FR"/>
    <property type="match status" value="1"/>
</dbReference>
<accession>A0A7K1V3R9</accession>
<feature type="domain" description="FAD-binding FR-type" evidence="7">
    <location>
        <begin position="776"/>
        <end position="881"/>
    </location>
</feature>
<dbReference type="InterPro" id="IPR036010">
    <property type="entry name" value="2Fe-2S_ferredoxin-like_sf"/>
</dbReference>
<name>A0A7K1V3R9_9NOCA</name>
<dbReference type="Gene3D" id="3.40.50.80">
    <property type="entry name" value="Nucleotide-binding domain of ferredoxin-NADP reductase (FNR) module"/>
    <property type="match status" value="1"/>
</dbReference>
<dbReference type="InterPro" id="IPR006656">
    <property type="entry name" value="Mopterin_OxRdtase"/>
</dbReference>
<comment type="caution">
    <text evidence="9">The sequence shown here is derived from an EMBL/GenBank/DDBJ whole genome shotgun (WGS) entry which is preliminary data.</text>
</comment>
<dbReference type="Gene3D" id="3.40.50.740">
    <property type="match status" value="1"/>
</dbReference>
<dbReference type="AlphaFoldDB" id="A0A7K1V3R9"/>
<organism evidence="9 10">
    <name type="scientific">Nocardia terrae</name>
    <dbReference type="NCBI Taxonomy" id="2675851"/>
    <lineage>
        <taxon>Bacteria</taxon>
        <taxon>Bacillati</taxon>
        <taxon>Actinomycetota</taxon>
        <taxon>Actinomycetes</taxon>
        <taxon>Mycobacteriales</taxon>
        <taxon>Nocardiaceae</taxon>
        <taxon>Nocardia</taxon>
    </lineage>
</organism>
<dbReference type="PROSITE" id="PS51669">
    <property type="entry name" value="4FE4S_MOW_BIS_MGD"/>
    <property type="match status" value="1"/>
</dbReference>
<feature type="domain" description="2Fe-2S ferredoxin-type" evidence="6">
    <location>
        <begin position="1033"/>
        <end position="1114"/>
    </location>
</feature>
<sequence>MEIAGYCTLCKSRCGAVYTVENGRLTGVRPDPEHPNGKSMCPKGRSAPEIVHSTSRLTTPLRRTRPKGDPDPGWEPVGWDEALDEIAARLTGIAATDGPEAVAFAQATPSGTAVADGMEWIDRFVHGFGSPNTVFSTEICNWHKDVAHTFTFGTALPVPDFGATDLAILWGFNPAKTWLAQSTDLAEAQARGARLAVIDPRRSTSALHADHWLRVRPGADAALALGLAGRLIERGEFDEGFVRGWSNAPLLVRADTGRFLRAAEIWPDATGYVAWDEYDDAPAVYDTRFPAMSPERFALYGTRRVATRAGVVDCAPAFAHYTRACREWPLDRVARETWIEPARIAALADAIAQADSVSYYGWTGIGQHANAAQTERAIATLYALTGSFDALGGNVILPRPPVNPVSARATQLAPEQRAKTLGLAQRPLGPPAQGWITARDLCRSILDGEPYRVRALVGFGSNILLSQPDSQRTARALAALDFHVQVDLFETPTARYADILLPANSPWEREALRVGFEASHRAQEHVQLRQRMVEPVGESRSDTEIVFALATRMGMGELFFDGEVEQGWNHQLEPLGLTVAQLRAQPGGVRFPLAREYRKYRSAGFATPTNRVEFYSERLAAHGYSPVPEFTAPTAPDAAFPLVLTCAKNGYFCHSQHRQVNSLRRRSPEPSLDIAPATAAERGIAEGQWVVLSTELGTVRMRARFDESLDPRVVVSEYGWWQANPDLGLPGANPIGPDGSNYNLLVGDEEADPLSGSVPLRSFTCQVTAAADDTWQGTRTFTVAAAEAVSPGIRALSLIPEDGAPVPDYRAGQHLTVSTATKSDVARSYSLTGPARAEGRPGYRLAVRHVPGGVLSGHVHDTLGVGDRLELRSPAGTFVIPTDTDNPIVMMAAGIGITPFLAHLETLAATGGTTPEVVLHFGVRNSADHPFRDRLRDLAAEIGPRLRIVTHYSAPLAGDVPQRDYDIHGRVGAAAVDTGLIERRARFYLCGPAPMLTTVRTDLLSRGVPAWEIFSERFTAPNRDLEVPENARYTVRFTRSDRELTWTNGDGTLLELAEKSGLEMRSGCRVGQCESCRCTVAKGDVGHFVDTAHLEDDDCLPCQAVPISDLELDA</sequence>
<comment type="similarity">
    <text evidence="1">Belongs to the prokaryotic molybdopterin-containing oxidoreductase family.</text>
</comment>
<dbReference type="InterPro" id="IPR037949">
    <property type="entry name" value="MopB_CT_Acetylene-hydratase"/>
</dbReference>
<dbReference type="Pfam" id="PF00970">
    <property type="entry name" value="FAD_binding_6"/>
    <property type="match status" value="1"/>
</dbReference>
<evidence type="ECO:0000256" key="3">
    <source>
        <dbReference type="ARBA" id="ARBA00022723"/>
    </source>
</evidence>
<dbReference type="Pfam" id="PF01568">
    <property type="entry name" value="Molydop_binding"/>
    <property type="match status" value="1"/>
</dbReference>
<dbReference type="Gene3D" id="3.10.20.30">
    <property type="match status" value="1"/>
</dbReference>
<evidence type="ECO:0000256" key="1">
    <source>
        <dbReference type="ARBA" id="ARBA00010312"/>
    </source>
</evidence>
<proteinExistence type="inferred from homology"/>
<dbReference type="RefSeq" id="WP_157390865.1">
    <property type="nucleotide sequence ID" value="NZ_WRPP01000006.1"/>
</dbReference>
<evidence type="ECO:0000259" key="6">
    <source>
        <dbReference type="PROSITE" id="PS51085"/>
    </source>
</evidence>
<evidence type="ECO:0000313" key="10">
    <source>
        <dbReference type="Proteomes" id="UP000466794"/>
    </source>
</evidence>
<dbReference type="InterPro" id="IPR050612">
    <property type="entry name" value="Prok_Mopterin_Oxidored"/>
</dbReference>
<evidence type="ECO:0000256" key="2">
    <source>
        <dbReference type="ARBA" id="ARBA00022714"/>
    </source>
</evidence>
<dbReference type="Pfam" id="PF00175">
    <property type="entry name" value="NAD_binding_1"/>
    <property type="match status" value="1"/>
</dbReference>
<keyword evidence="5" id="KW-0411">Iron-sulfur</keyword>
<dbReference type="InterPro" id="IPR006657">
    <property type="entry name" value="MoPterin_dinucl-bd_dom"/>
</dbReference>
<evidence type="ECO:0000313" key="9">
    <source>
        <dbReference type="EMBL" id="MVU81254.1"/>
    </source>
</evidence>
<dbReference type="GO" id="GO:0051537">
    <property type="term" value="F:2 iron, 2 sulfur cluster binding"/>
    <property type="evidence" value="ECO:0007669"/>
    <property type="project" value="UniProtKB-KW"/>
</dbReference>
<protein>
    <submittedName>
        <fullName evidence="9">Molybdopterin-dependent oxidoreductase</fullName>
    </submittedName>
</protein>
<dbReference type="CDD" id="cd02781">
    <property type="entry name" value="MopB_CT_Acetylene-hydratase"/>
    <property type="match status" value="1"/>
</dbReference>
<dbReference type="Gene3D" id="3.40.50.12440">
    <property type="match status" value="1"/>
</dbReference>
<dbReference type="PROSITE" id="PS51085">
    <property type="entry name" value="2FE2S_FER_2"/>
    <property type="match status" value="1"/>
</dbReference>
<keyword evidence="4" id="KW-0408">Iron</keyword>
<dbReference type="GO" id="GO:0018818">
    <property type="term" value="F:acetylene hydratase activity"/>
    <property type="evidence" value="ECO:0007669"/>
    <property type="project" value="InterPro"/>
</dbReference>
<dbReference type="Gene3D" id="2.20.25.90">
    <property type="entry name" value="ADC-like domains"/>
    <property type="match status" value="1"/>
</dbReference>
<dbReference type="InterPro" id="IPR001433">
    <property type="entry name" value="OxRdtase_FAD/NAD-bd"/>
</dbReference>
<dbReference type="InterPro" id="IPR001041">
    <property type="entry name" value="2Fe-2S_ferredoxin-type"/>
</dbReference>
<dbReference type="PRINTS" id="PR00410">
    <property type="entry name" value="PHEHYDRXLASE"/>
</dbReference>
<dbReference type="Gene3D" id="2.40.30.10">
    <property type="entry name" value="Translation factors"/>
    <property type="match status" value="1"/>
</dbReference>
<dbReference type="SMART" id="SM00926">
    <property type="entry name" value="Molybdop_Fe4S4"/>
    <property type="match status" value="1"/>
</dbReference>
<dbReference type="CDD" id="cd00207">
    <property type="entry name" value="fer2"/>
    <property type="match status" value="1"/>
</dbReference>
<dbReference type="InterPro" id="IPR008333">
    <property type="entry name" value="Cbr1-like_FAD-bd_dom"/>
</dbReference>
<dbReference type="InterPro" id="IPR039261">
    <property type="entry name" value="FNR_nucleotide-bd"/>
</dbReference>
<dbReference type="Pfam" id="PF00111">
    <property type="entry name" value="Fer2"/>
    <property type="match status" value="1"/>
</dbReference>
<evidence type="ECO:0000259" key="8">
    <source>
        <dbReference type="PROSITE" id="PS51669"/>
    </source>
</evidence>
<dbReference type="PANTHER" id="PTHR43742">
    <property type="entry name" value="TRIMETHYLAMINE-N-OXIDE REDUCTASE"/>
    <property type="match status" value="1"/>
</dbReference>
<dbReference type="InterPro" id="IPR006963">
    <property type="entry name" value="Mopterin_OxRdtase_4Fe-4S_dom"/>
</dbReference>
<dbReference type="PANTHER" id="PTHR43742:SF6">
    <property type="entry name" value="OXIDOREDUCTASE YYAE-RELATED"/>
    <property type="match status" value="1"/>
</dbReference>
<reference evidence="9 10" key="1">
    <citation type="submission" date="2019-12" db="EMBL/GenBank/DDBJ databases">
        <title>Nocardia sp. nov. ET3-3 isolated from soil.</title>
        <authorList>
            <person name="Kanchanasin P."/>
            <person name="Tanasupawat S."/>
            <person name="Yuki M."/>
            <person name="Kudo T."/>
        </authorList>
    </citation>
    <scope>NUCLEOTIDE SEQUENCE [LARGE SCALE GENOMIC DNA]</scope>
    <source>
        <strain evidence="9 10">ET3-3</strain>
    </source>
</reference>
<dbReference type="GO" id="GO:0043546">
    <property type="term" value="F:molybdopterin cofactor binding"/>
    <property type="evidence" value="ECO:0007669"/>
    <property type="project" value="InterPro"/>
</dbReference>
<dbReference type="GO" id="GO:0046872">
    <property type="term" value="F:metal ion binding"/>
    <property type="evidence" value="ECO:0007669"/>
    <property type="project" value="UniProtKB-KW"/>
</dbReference>
<dbReference type="SUPFAM" id="SSF53706">
    <property type="entry name" value="Formate dehydrogenase/DMSO reductase, domains 1-3"/>
    <property type="match status" value="1"/>
</dbReference>
<gene>
    <name evidence="9" type="ORF">GPX89_28935</name>
</gene>
<dbReference type="SUPFAM" id="SSF50692">
    <property type="entry name" value="ADC-like"/>
    <property type="match status" value="1"/>
</dbReference>
<dbReference type="SUPFAM" id="SSF63380">
    <property type="entry name" value="Riboflavin synthase domain-like"/>
    <property type="match status" value="1"/>
</dbReference>